<dbReference type="RefSeq" id="WP_310055910.1">
    <property type="nucleotide sequence ID" value="NZ_JAVDVQ010000006.1"/>
</dbReference>
<evidence type="ECO:0000256" key="1">
    <source>
        <dbReference type="SAM" id="MobiDB-lite"/>
    </source>
</evidence>
<comment type="caution">
    <text evidence="3">The sequence shown here is derived from an EMBL/GenBank/DDBJ whole genome shotgun (WGS) entry which is preliminary data.</text>
</comment>
<keyword evidence="2" id="KW-0812">Transmembrane</keyword>
<evidence type="ECO:0000313" key="3">
    <source>
        <dbReference type="EMBL" id="MDR7082540.1"/>
    </source>
</evidence>
<keyword evidence="2" id="KW-1133">Transmembrane helix</keyword>
<dbReference type="Proteomes" id="UP001252243">
    <property type="component" value="Unassembled WGS sequence"/>
</dbReference>
<accession>A0ABU1UBQ3</accession>
<feature type="transmembrane region" description="Helical" evidence="2">
    <location>
        <begin position="20"/>
        <end position="39"/>
    </location>
</feature>
<feature type="transmembrane region" description="Helical" evidence="2">
    <location>
        <begin position="46"/>
        <end position="65"/>
    </location>
</feature>
<feature type="region of interest" description="Disordered" evidence="1">
    <location>
        <begin position="91"/>
        <end position="111"/>
    </location>
</feature>
<evidence type="ECO:0000313" key="4">
    <source>
        <dbReference type="Proteomes" id="UP001252243"/>
    </source>
</evidence>
<feature type="transmembrane region" description="Helical" evidence="2">
    <location>
        <begin position="71"/>
        <end position="90"/>
    </location>
</feature>
<sequence>MNPTGEKESGPSRGGWLARVAVPLLAGALLAAGMVLLSLPVRQESFGWFAYAPLSQSFAAPGLLIMDAEKWAGVVLLAVGLLTFAFWSGYHTGRRSSRGSRRSGTGGPSAG</sequence>
<keyword evidence="4" id="KW-1185">Reference proteome</keyword>
<feature type="compositionally biased region" description="Basic residues" evidence="1">
    <location>
        <begin position="92"/>
        <end position="101"/>
    </location>
</feature>
<gene>
    <name evidence="3" type="ORF">J2X01_001829</name>
</gene>
<dbReference type="EMBL" id="JAVDVQ010000006">
    <property type="protein sequence ID" value="MDR7082540.1"/>
    <property type="molecule type" value="Genomic_DNA"/>
</dbReference>
<reference evidence="3 4" key="1">
    <citation type="submission" date="2023-07" db="EMBL/GenBank/DDBJ databases">
        <title>Sorghum-associated microbial communities from plants grown in Nebraska, USA.</title>
        <authorList>
            <person name="Schachtman D."/>
        </authorList>
    </citation>
    <scope>NUCLEOTIDE SEQUENCE [LARGE SCALE GENOMIC DNA]</scope>
    <source>
        <strain evidence="3 4">BE167</strain>
    </source>
</reference>
<proteinExistence type="predicted"/>
<name>A0ABU1UBQ3_9MICC</name>
<evidence type="ECO:0000256" key="2">
    <source>
        <dbReference type="SAM" id="Phobius"/>
    </source>
</evidence>
<protein>
    <submittedName>
        <fullName evidence="3">Heme/copper-type cytochrome/quinol oxidase subunit 1</fullName>
    </submittedName>
</protein>
<organism evidence="3 4">
    <name type="scientific">Arthrobacter ginsengisoli</name>
    <dbReference type="NCBI Taxonomy" id="1356565"/>
    <lineage>
        <taxon>Bacteria</taxon>
        <taxon>Bacillati</taxon>
        <taxon>Actinomycetota</taxon>
        <taxon>Actinomycetes</taxon>
        <taxon>Micrococcales</taxon>
        <taxon>Micrococcaceae</taxon>
        <taxon>Arthrobacter</taxon>
    </lineage>
</organism>
<keyword evidence="2" id="KW-0472">Membrane</keyword>